<feature type="transmembrane region" description="Helical" evidence="1">
    <location>
        <begin position="158"/>
        <end position="176"/>
    </location>
</feature>
<keyword evidence="1" id="KW-1133">Transmembrane helix</keyword>
<dbReference type="RefSeq" id="WP_213411930.1">
    <property type="nucleotide sequence ID" value="NZ_BOVK01000024.1"/>
</dbReference>
<organism evidence="2 3">
    <name type="scientific">Xylanibacillus composti</name>
    <dbReference type="NCBI Taxonomy" id="1572762"/>
    <lineage>
        <taxon>Bacteria</taxon>
        <taxon>Bacillati</taxon>
        <taxon>Bacillota</taxon>
        <taxon>Bacilli</taxon>
        <taxon>Bacillales</taxon>
        <taxon>Paenibacillaceae</taxon>
        <taxon>Xylanibacillus</taxon>
    </lineage>
</organism>
<sequence length="184" mass="20340">MKHVRVPKAFHELFGLRIPLLELVLILLFCAGMSAVLLGWTYPEWRVLAGWKIVLLVALTIDITGGVIANFACSTNDYYRSRARTRLLFIAVHIQPILLALLFGEGYWASILVWGYTGGAALLVNALFGFPSQRMIAAILAISGIVLLLFSAGHIPSVLLALWSLFMFKVIFSFAVDHDAARSH</sequence>
<comment type="caution">
    <text evidence="2">The sequence shown here is derived from an EMBL/GenBank/DDBJ whole genome shotgun (WGS) entry which is preliminary data.</text>
</comment>
<accession>A0A8J4M2H2</accession>
<dbReference type="AlphaFoldDB" id="A0A8J4M2H2"/>
<keyword evidence="3" id="KW-1185">Reference proteome</keyword>
<feature type="transmembrane region" description="Helical" evidence="1">
    <location>
        <begin position="135"/>
        <end position="152"/>
    </location>
</feature>
<proteinExistence type="predicted"/>
<feature type="transmembrane region" description="Helical" evidence="1">
    <location>
        <begin position="53"/>
        <end position="73"/>
    </location>
</feature>
<gene>
    <name evidence="2" type="ORF">XYCOK13_19490</name>
</gene>
<evidence type="ECO:0000313" key="3">
    <source>
        <dbReference type="Proteomes" id="UP000677918"/>
    </source>
</evidence>
<evidence type="ECO:0000313" key="2">
    <source>
        <dbReference type="EMBL" id="GIQ69125.1"/>
    </source>
</evidence>
<keyword evidence="1" id="KW-0472">Membrane</keyword>
<feature type="transmembrane region" description="Helical" evidence="1">
    <location>
        <begin position="109"/>
        <end position="128"/>
    </location>
</feature>
<feature type="transmembrane region" description="Helical" evidence="1">
    <location>
        <begin position="20"/>
        <end position="41"/>
    </location>
</feature>
<evidence type="ECO:0000256" key="1">
    <source>
        <dbReference type="SAM" id="Phobius"/>
    </source>
</evidence>
<reference evidence="2" key="1">
    <citation type="submission" date="2021-04" db="EMBL/GenBank/DDBJ databases">
        <title>Draft genome sequence of Xylanibacillus composti strain K13.</title>
        <authorList>
            <person name="Uke A."/>
            <person name="Chhe C."/>
            <person name="Baramee S."/>
            <person name="Kosugi A."/>
        </authorList>
    </citation>
    <scope>NUCLEOTIDE SEQUENCE</scope>
    <source>
        <strain evidence="2">K13</strain>
    </source>
</reference>
<name>A0A8J4M2H2_9BACL</name>
<dbReference type="Proteomes" id="UP000677918">
    <property type="component" value="Unassembled WGS sequence"/>
</dbReference>
<protein>
    <submittedName>
        <fullName evidence="2">Uncharacterized protein</fullName>
    </submittedName>
</protein>
<feature type="transmembrane region" description="Helical" evidence="1">
    <location>
        <begin position="85"/>
        <end position="103"/>
    </location>
</feature>
<dbReference type="EMBL" id="BOVK01000024">
    <property type="protein sequence ID" value="GIQ69125.1"/>
    <property type="molecule type" value="Genomic_DNA"/>
</dbReference>
<keyword evidence="1" id="KW-0812">Transmembrane</keyword>